<evidence type="ECO:0000256" key="1">
    <source>
        <dbReference type="ARBA" id="ARBA00009227"/>
    </source>
</evidence>
<dbReference type="PANTHER" id="PTHR11358:SF26">
    <property type="entry name" value="GUANIDINO ACID HYDROLASE, MITOCHONDRIAL"/>
    <property type="match status" value="1"/>
</dbReference>
<comment type="caution">
    <text evidence="5">The sequence shown here is derived from an EMBL/GenBank/DDBJ whole genome shotgun (WGS) entry which is preliminary data.</text>
</comment>
<sequence>MLEMKVLNGRVATAAEKQQAGFGSRAEIETPPDEQALMGPTAQRAKELVGRLRQGAPAVELVSLKGNDHLLLRLIYENGDSVVAKRFEAAAYRNPRELDGDEMLGSDNYRHATLDFLREAQALEILNASIGVASPYGQDFDAPLAPDFFGSDLAKGILVMGDLNTLGGRPLYSFLGIKFKGQGGEKAPPAYKGADLFLLGNAFARIGEAFAHLHNPQRVRHVLAHTEASGMLWLRELSRFHDADLFSNSRAALEQVMNGFGTQTPPGLDKDLDTINDAVLNPREWLALTHGDVCPDNIFLLRRQERADNGMLQVEPMLIDYSSAGLRHALADLSAVVMLFPTCWCAGDLPRPFIERMLERYRHTLLHTVTNLEGTYRQSTQLRRLRQALSDRARFDRALLQMTGFHLVVVIAEYWDDANENRECFQTSCRSHIMSRLSTFLHLSAEHGHRDLPHLAAAMETLYVRLREAWLEREGPHVLAPFPAFRRLAGAFKEAAALDATRRLQQVTQVEALDWLASGNKHLGVEEVSDHILGKASLQSLLRARDAPLKLTGEFLQTKWPALQRWRSLREVAGRASPDASWVIKKTGKLLRQGRQVSRFPIGCCTVSRLEAGRVARGEGLEDGAYYASILLAQDGQAQPGASGLLDDVPGFESFVVGGRDQAPIVNLWSASAGSVTPVHYDPFHNTFVQVAGTKRFLLFPPAAAPALYLHPRLHLRHRQAQVNLNDVDLERFPRAQELEAPLVVTVGPGDVLYLPPYWFHQVESLNDTVSVSLFTQSVELELQSRGWDVMLPLLQSAEPQSTEAATSMLALFLLGVAMEVFPHREPREVFRELFDTRYGADLFRDVLSAQLHAHGPMHAEDNADPHYARFMHEAQNAAPGCLLGASDEDCKARLPQFCQTDAALRARLAKNPALGSAVASTSATLRQLGVNAISFGNLAEDLISAAVGEAQVFAFAAAARGALPRSLSTVIPAHAERPSVGMFGICDSRGSSWVQGAELAPPALREALCAPSSNGFAERGALAVPPDGFFDLGDLTDPPDEVVELFLHQILDKQLFPLVLGGDHAITRPVLKALHSFRQNSSAASRPLVVLQFDAHADLYEDLDTPFRSPPDPELSHAAQMSRILEHGYCDQLVQVGVRCNTVQNRRQIQRFGVDCIEMHQVAAQGRDIAAQISAAVEAKLGSGYRAEADVFVTLDLDCLDPAFAPGVAHPEPGGLTVRQVVDTLHFLDCGQFVGADVVELNPPRDVADNLTARTGAKLLKELLARVARQQTP</sequence>
<dbReference type="PANTHER" id="PTHR11358">
    <property type="entry name" value="ARGINASE/AGMATINASE"/>
    <property type="match status" value="1"/>
</dbReference>
<dbReference type="EMBL" id="CAXAMM010042286">
    <property type="protein sequence ID" value="CAK9103964.1"/>
    <property type="molecule type" value="Genomic_DNA"/>
</dbReference>
<dbReference type="Pfam" id="PF13621">
    <property type="entry name" value="Cupin_8"/>
    <property type="match status" value="1"/>
</dbReference>
<dbReference type="InterPro" id="IPR041667">
    <property type="entry name" value="Cupin_8"/>
</dbReference>
<dbReference type="InterPro" id="IPR020855">
    <property type="entry name" value="Ureohydrolase_Mn_BS"/>
</dbReference>
<dbReference type="InterPro" id="IPR014710">
    <property type="entry name" value="RmlC-like_jellyroll"/>
</dbReference>
<comment type="similarity">
    <text evidence="1">Belongs to the arginase family. Agmatinase subfamily.</text>
</comment>
<dbReference type="SMART" id="SM00558">
    <property type="entry name" value="JmjC"/>
    <property type="match status" value="1"/>
</dbReference>
<dbReference type="Gene3D" id="3.40.800.10">
    <property type="entry name" value="Ureohydrolase domain"/>
    <property type="match status" value="1"/>
</dbReference>
<dbReference type="PROSITE" id="PS51409">
    <property type="entry name" value="ARGINASE_2"/>
    <property type="match status" value="1"/>
</dbReference>
<dbReference type="Pfam" id="PF00491">
    <property type="entry name" value="Arginase"/>
    <property type="match status" value="1"/>
</dbReference>
<accession>A0ABP0RTI9</accession>
<evidence type="ECO:0000256" key="3">
    <source>
        <dbReference type="ARBA" id="ARBA00022801"/>
    </source>
</evidence>
<dbReference type="PRINTS" id="PR00116">
    <property type="entry name" value="ARGINASE"/>
</dbReference>
<organism evidence="5 6">
    <name type="scientific">Durusdinium trenchii</name>
    <dbReference type="NCBI Taxonomy" id="1381693"/>
    <lineage>
        <taxon>Eukaryota</taxon>
        <taxon>Sar</taxon>
        <taxon>Alveolata</taxon>
        <taxon>Dinophyceae</taxon>
        <taxon>Suessiales</taxon>
        <taxon>Symbiodiniaceae</taxon>
        <taxon>Durusdinium</taxon>
    </lineage>
</organism>
<feature type="domain" description="JmjC" evidence="4">
    <location>
        <begin position="628"/>
        <end position="791"/>
    </location>
</feature>
<evidence type="ECO:0000259" key="4">
    <source>
        <dbReference type="PROSITE" id="PS51184"/>
    </source>
</evidence>
<dbReference type="SUPFAM" id="SSF52768">
    <property type="entry name" value="Arginase/deacetylase"/>
    <property type="match status" value="1"/>
</dbReference>
<dbReference type="InterPro" id="IPR011009">
    <property type="entry name" value="Kinase-like_dom_sf"/>
</dbReference>
<evidence type="ECO:0000256" key="2">
    <source>
        <dbReference type="ARBA" id="ARBA00022723"/>
    </source>
</evidence>
<dbReference type="SUPFAM" id="SSF51197">
    <property type="entry name" value="Clavaminate synthase-like"/>
    <property type="match status" value="1"/>
</dbReference>
<dbReference type="InterPro" id="IPR006035">
    <property type="entry name" value="Ureohydrolase"/>
</dbReference>
<gene>
    <name evidence="5" type="ORF">SCF082_LOCUS48541</name>
</gene>
<keyword evidence="2" id="KW-0479">Metal-binding</keyword>
<name>A0ABP0RTI9_9DINO</name>
<dbReference type="PROSITE" id="PS51184">
    <property type="entry name" value="JMJC"/>
    <property type="match status" value="1"/>
</dbReference>
<reference evidence="5 6" key="1">
    <citation type="submission" date="2024-02" db="EMBL/GenBank/DDBJ databases">
        <authorList>
            <person name="Chen Y."/>
            <person name="Shah S."/>
            <person name="Dougan E. K."/>
            <person name="Thang M."/>
            <person name="Chan C."/>
        </authorList>
    </citation>
    <scope>NUCLEOTIDE SEQUENCE [LARGE SCALE GENOMIC DNA]</scope>
</reference>
<proteinExistence type="inferred from homology"/>
<evidence type="ECO:0000313" key="5">
    <source>
        <dbReference type="EMBL" id="CAK9103964.1"/>
    </source>
</evidence>
<dbReference type="Gene3D" id="2.60.120.10">
    <property type="entry name" value="Jelly Rolls"/>
    <property type="match status" value="1"/>
</dbReference>
<dbReference type="PROSITE" id="PS01053">
    <property type="entry name" value="ARGINASE_1"/>
    <property type="match status" value="1"/>
</dbReference>
<dbReference type="SUPFAM" id="SSF56112">
    <property type="entry name" value="Protein kinase-like (PK-like)"/>
    <property type="match status" value="1"/>
</dbReference>
<dbReference type="InterPro" id="IPR003347">
    <property type="entry name" value="JmjC_dom"/>
</dbReference>
<keyword evidence="3" id="KW-0378">Hydrolase</keyword>
<keyword evidence="6" id="KW-1185">Reference proteome</keyword>
<evidence type="ECO:0000313" key="6">
    <source>
        <dbReference type="Proteomes" id="UP001642464"/>
    </source>
</evidence>
<dbReference type="Gene3D" id="3.90.1200.10">
    <property type="match status" value="1"/>
</dbReference>
<protein>
    <submittedName>
        <fullName evidence="5">Mitochondrial (Arginine amidohydrolase 1)</fullName>
    </submittedName>
</protein>
<dbReference type="Proteomes" id="UP001642464">
    <property type="component" value="Unassembled WGS sequence"/>
</dbReference>
<dbReference type="InterPro" id="IPR023696">
    <property type="entry name" value="Ureohydrolase_dom_sf"/>
</dbReference>